<dbReference type="EMBL" id="CP002568">
    <property type="protein sequence ID" value="ADZ71042.1"/>
    <property type="molecule type" value="Genomic_DNA"/>
</dbReference>
<keyword evidence="1 2" id="KW-0238">DNA-binding</keyword>
<dbReference type="HOGENOM" id="CLU_069356_25_3_5"/>
<dbReference type="InterPro" id="IPR009057">
    <property type="entry name" value="Homeodomain-like_sf"/>
</dbReference>
<dbReference type="eggNOG" id="COG1309">
    <property type="taxonomic scope" value="Bacteria"/>
</dbReference>
<dbReference type="Pfam" id="PF00440">
    <property type="entry name" value="TetR_N"/>
    <property type="match status" value="1"/>
</dbReference>
<feature type="DNA-binding region" description="H-T-H motif" evidence="2">
    <location>
        <begin position="43"/>
        <end position="62"/>
    </location>
</feature>
<dbReference type="STRING" id="991905.SL003B_2619"/>
<dbReference type="RefSeq" id="WP_013653356.1">
    <property type="nucleotide sequence ID" value="NC_015259.1"/>
</dbReference>
<dbReference type="PANTHER" id="PTHR30055">
    <property type="entry name" value="HTH-TYPE TRANSCRIPTIONAL REGULATOR RUTR"/>
    <property type="match status" value="1"/>
</dbReference>
<dbReference type="InterPro" id="IPR050109">
    <property type="entry name" value="HTH-type_TetR-like_transc_reg"/>
</dbReference>
<proteinExistence type="predicted"/>
<organism evidence="4 5">
    <name type="scientific">Polymorphum gilvum (strain LMG 25793 / CGMCC 1.9160 / SL003B-26A1)</name>
    <dbReference type="NCBI Taxonomy" id="991905"/>
    <lineage>
        <taxon>Bacteria</taxon>
        <taxon>Pseudomonadati</taxon>
        <taxon>Pseudomonadota</taxon>
        <taxon>Alphaproteobacteria</taxon>
        <taxon>Rhodobacterales</taxon>
        <taxon>Paracoccaceae</taxon>
        <taxon>Polymorphum</taxon>
    </lineage>
</organism>
<dbReference type="PANTHER" id="PTHR30055:SF148">
    <property type="entry name" value="TETR-FAMILY TRANSCRIPTIONAL REGULATOR"/>
    <property type="match status" value="1"/>
</dbReference>
<protein>
    <submittedName>
        <fullName evidence="4">Transcriptional regulator, TetR family protein</fullName>
    </submittedName>
</protein>
<dbReference type="PATRIC" id="fig|991905.3.peg.2681"/>
<evidence type="ECO:0000256" key="2">
    <source>
        <dbReference type="PROSITE-ProRule" id="PRU00335"/>
    </source>
</evidence>
<name>F2J4A0_POLGS</name>
<feature type="domain" description="HTH tetR-type" evidence="3">
    <location>
        <begin position="20"/>
        <end position="80"/>
    </location>
</feature>
<dbReference type="GO" id="GO:0003700">
    <property type="term" value="F:DNA-binding transcription factor activity"/>
    <property type="evidence" value="ECO:0007669"/>
    <property type="project" value="TreeGrafter"/>
</dbReference>
<dbReference type="PROSITE" id="PS50977">
    <property type="entry name" value="HTH_TETR_2"/>
    <property type="match status" value="1"/>
</dbReference>
<evidence type="ECO:0000313" key="5">
    <source>
        <dbReference type="Proteomes" id="UP000008130"/>
    </source>
</evidence>
<dbReference type="KEGG" id="pgv:SL003B_2619"/>
<evidence type="ECO:0000259" key="3">
    <source>
        <dbReference type="PROSITE" id="PS50977"/>
    </source>
</evidence>
<dbReference type="Gene3D" id="1.10.357.10">
    <property type="entry name" value="Tetracycline Repressor, domain 2"/>
    <property type="match status" value="1"/>
</dbReference>
<evidence type="ECO:0000256" key="1">
    <source>
        <dbReference type="ARBA" id="ARBA00023125"/>
    </source>
</evidence>
<accession>F2J4A0</accession>
<dbReference type="AlphaFoldDB" id="F2J4A0"/>
<dbReference type="SUPFAM" id="SSF46689">
    <property type="entry name" value="Homeodomain-like"/>
    <property type="match status" value="1"/>
</dbReference>
<dbReference type="OrthoDB" id="9796019at2"/>
<gene>
    <name evidence="4" type="ordered locus">SL003B_2619</name>
</gene>
<reference evidence="4 5" key="1">
    <citation type="journal article" date="2011" name="J. Bacteriol.">
        <title>Complete genome sequence of Polymorphum gilvum SL003B-26A1T, a crude oil-degrading bacterium from oil-polluted saline soil.</title>
        <authorList>
            <person name="Li S.G."/>
            <person name="Tang Y.Q."/>
            <person name="Nie Y."/>
            <person name="Cai M."/>
            <person name="Wu X.L."/>
        </authorList>
    </citation>
    <scope>NUCLEOTIDE SEQUENCE [LARGE SCALE GENOMIC DNA]</scope>
    <source>
        <strain evidence="5">LMG 25793 / CGMCC 1.9160 / SL003B-26A1</strain>
    </source>
</reference>
<evidence type="ECO:0000313" key="4">
    <source>
        <dbReference type="EMBL" id="ADZ71042.1"/>
    </source>
</evidence>
<dbReference type="Proteomes" id="UP000008130">
    <property type="component" value="Chromosome"/>
</dbReference>
<keyword evidence="5" id="KW-1185">Reference proteome</keyword>
<sequence>MSVSPSFRPAAPAAGRPRQRRVTDALLSAALAEFARHGLDGARIETIARTARTSKQAIYRRWPDKTTLFSAALDHAFAGSRPDPAQRLSAAADLDRFVRGRIEVLTATSLGPAFVQALASRPQVKAVLDGVEEDWRLTLRQMLVGTAFEAGMETRIDLVLGYVHRCLVAERRPSDVEIETAVHLVLGLMPPRRPPGCR</sequence>
<dbReference type="GO" id="GO:0000976">
    <property type="term" value="F:transcription cis-regulatory region binding"/>
    <property type="evidence" value="ECO:0007669"/>
    <property type="project" value="TreeGrafter"/>
</dbReference>
<dbReference type="InterPro" id="IPR001647">
    <property type="entry name" value="HTH_TetR"/>
</dbReference>